<dbReference type="AlphaFoldDB" id="A0AAV8WM02"/>
<proteinExistence type="predicted"/>
<evidence type="ECO:0008006" key="4">
    <source>
        <dbReference type="Google" id="ProtNLM"/>
    </source>
</evidence>
<reference evidence="2" key="1">
    <citation type="journal article" date="2023" name="Insect Mol. Biol.">
        <title>Genome sequencing provides insights into the evolution of gene families encoding plant cell wall-degrading enzymes in longhorned beetles.</title>
        <authorList>
            <person name="Shin N.R."/>
            <person name="Okamura Y."/>
            <person name="Kirsch R."/>
            <person name="Pauchet Y."/>
        </authorList>
    </citation>
    <scope>NUCLEOTIDE SEQUENCE</scope>
    <source>
        <strain evidence="2">RBIC_L_NR</strain>
    </source>
</reference>
<keyword evidence="3" id="KW-1185">Reference proteome</keyword>
<protein>
    <recommendedName>
        <fullName evidence="4">PiggyBac transposable element-derived protein domain-containing protein</fullName>
    </recommendedName>
</protein>
<keyword evidence="1" id="KW-0812">Transmembrane</keyword>
<evidence type="ECO:0000313" key="3">
    <source>
        <dbReference type="Proteomes" id="UP001162156"/>
    </source>
</evidence>
<organism evidence="2 3">
    <name type="scientific">Rhamnusium bicolor</name>
    <dbReference type="NCBI Taxonomy" id="1586634"/>
    <lineage>
        <taxon>Eukaryota</taxon>
        <taxon>Metazoa</taxon>
        <taxon>Ecdysozoa</taxon>
        <taxon>Arthropoda</taxon>
        <taxon>Hexapoda</taxon>
        <taxon>Insecta</taxon>
        <taxon>Pterygota</taxon>
        <taxon>Neoptera</taxon>
        <taxon>Endopterygota</taxon>
        <taxon>Coleoptera</taxon>
        <taxon>Polyphaga</taxon>
        <taxon>Cucujiformia</taxon>
        <taxon>Chrysomeloidea</taxon>
        <taxon>Cerambycidae</taxon>
        <taxon>Lepturinae</taxon>
        <taxon>Rhagiini</taxon>
        <taxon>Rhamnusium</taxon>
    </lineage>
</organism>
<feature type="transmembrane region" description="Helical" evidence="1">
    <location>
        <begin position="29"/>
        <end position="52"/>
    </location>
</feature>
<dbReference type="EMBL" id="JANEYF010005532">
    <property type="protein sequence ID" value="KAJ8927744.1"/>
    <property type="molecule type" value="Genomic_DNA"/>
</dbReference>
<dbReference type="Proteomes" id="UP001162156">
    <property type="component" value="Unassembled WGS sequence"/>
</dbReference>
<accession>A0AAV8WM02</accession>
<evidence type="ECO:0000313" key="2">
    <source>
        <dbReference type="EMBL" id="KAJ8927744.1"/>
    </source>
</evidence>
<gene>
    <name evidence="2" type="ORF">NQ314_019748</name>
</gene>
<evidence type="ECO:0000256" key="1">
    <source>
        <dbReference type="SAM" id="Phobius"/>
    </source>
</evidence>
<keyword evidence="1" id="KW-0472">Membrane</keyword>
<keyword evidence="1" id="KW-1133">Transmembrane helix</keyword>
<comment type="caution">
    <text evidence="2">The sequence shown here is derived from an EMBL/GenBank/DDBJ whole genome shotgun (WGS) entry which is preliminary data.</text>
</comment>
<sequence length="108" mass="12425">MMYNSTKCRVDVVDELCVTYNIARSTRTWAMVIFHSVLNIAAINALVIYLFIANNSSSNIRRSQFLEELTLSLLDDYLQRRSTNQHLPRLIKVGIKKLLNLPNEDAPK</sequence>
<name>A0AAV8WM02_9CUCU</name>